<dbReference type="RefSeq" id="WP_255970639.1">
    <property type="nucleotide sequence ID" value="NZ_JANFQF010000013.1"/>
</dbReference>
<feature type="transmembrane region" description="Helical" evidence="1">
    <location>
        <begin position="220"/>
        <end position="240"/>
    </location>
</feature>
<keyword evidence="3" id="KW-1185">Reference proteome</keyword>
<dbReference type="Proteomes" id="UP001524501">
    <property type="component" value="Unassembled WGS sequence"/>
</dbReference>
<feature type="transmembrane region" description="Helical" evidence="1">
    <location>
        <begin position="252"/>
        <end position="272"/>
    </location>
</feature>
<reference evidence="2 3" key="1">
    <citation type="submission" date="2022-07" db="EMBL/GenBank/DDBJ databases">
        <title>Degradation activity of malathion, p-nitrophenol and potential low-temperature adaptation strategy of Rhodococcus sp. FXJ9.536.</title>
        <authorList>
            <person name="Huang J."/>
            <person name="Huang Y."/>
        </authorList>
    </citation>
    <scope>NUCLEOTIDE SEQUENCE [LARGE SCALE GENOMIC DNA]</scope>
    <source>
        <strain evidence="2 3">FXJ9.536</strain>
    </source>
</reference>
<keyword evidence="1" id="KW-0812">Transmembrane</keyword>
<feature type="transmembrane region" description="Helical" evidence="1">
    <location>
        <begin position="46"/>
        <end position="65"/>
    </location>
</feature>
<feature type="transmembrane region" description="Helical" evidence="1">
    <location>
        <begin position="422"/>
        <end position="446"/>
    </location>
</feature>
<evidence type="ECO:0000313" key="3">
    <source>
        <dbReference type="Proteomes" id="UP001524501"/>
    </source>
</evidence>
<gene>
    <name evidence="2" type="ORF">NOF53_16550</name>
</gene>
<keyword evidence="1" id="KW-0472">Membrane</keyword>
<evidence type="ECO:0000256" key="1">
    <source>
        <dbReference type="SAM" id="Phobius"/>
    </source>
</evidence>
<name>A0ABT1QI47_9NOCA</name>
<keyword evidence="1" id="KW-1133">Transmembrane helix</keyword>
<organism evidence="2 3">
    <name type="scientific">Rhodococcus tibetensis</name>
    <dbReference type="NCBI Taxonomy" id="2965064"/>
    <lineage>
        <taxon>Bacteria</taxon>
        <taxon>Bacillati</taxon>
        <taxon>Actinomycetota</taxon>
        <taxon>Actinomycetes</taxon>
        <taxon>Mycobacteriales</taxon>
        <taxon>Nocardiaceae</taxon>
        <taxon>Rhodococcus</taxon>
    </lineage>
</organism>
<dbReference type="EMBL" id="JANFQF010000013">
    <property type="protein sequence ID" value="MCQ4120760.1"/>
    <property type="molecule type" value="Genomic_DNA"/>
</dbReference>
<protein>
    <recommendedName>
        <fullName evidence="4">Secreted protein</fullName>
    </recommendedName>
</protein>
<comment type="caution">
    <text evidence="2">The sequence shown here is derived from an EMBL/GenBank/DDBJ whole genome shotgun (WGS) entry which is preliminary data.</text>
</comment>
<evidence type="ECO:0000313" key="2">
    <source>
        <dbReference type="EMBL" id="MCQ4120760.1"/>
    </source>
</evidence>
<sequence length="453" mass="47846">MVLRESPSIEPHGSRALSALEDDDVDPAVARRRELHAFLHSTPARLTGLGILLVLLTVAAGLVATTTVNGRAATLDTVLADTEPLSYSAQNLYIALSVADAATTTAFISGGLEPGELRDRYAQAIGTASADLVYASGGLAASEVDSRRLLASISTDLTVYTGLIETARANNRVGNPVGAAYLNEASTLMQTSMLPMAQQLHAQQEAHVASTQRNYSRPPWFALALLLTAAVGLVLTQIVLARLSRRTFNLGLILASSSTAILLLWMLVAGLMSSLDTRRALTEGAQPLHELTTGRILAQQARTEETLKLVRRDSNGDYDAVFEDRSAQLGAVLSNYPREDDNPVGHTEVARAAQAWNGWSGAHDRMNAVLAEGDFLTGAAIAIGPGSENSAAQFTILDDALTDGIGSAREHLRSNIASASGVLTALGPGALALTLIAVIGIIIGLWPRLKEYQ</sequence>
<proteinExistence type="predicted"/>
<evidence type="ECO:0008006" key="4">
    <source>
        <dbReference type="Google" id="ProtNLM"/>
    </source>
</evidence>
<accession>A0ABT1QI47</accession>